<comment type="cofactor">
    <cofactor evidence="1">
        <name>siroheme</name>
        <dbReference type="ChEBI" id="CHEBI:60052"/>
    </cofactor>
</comment>
<dbReference type="InterPro" id="IPR041575">
    <property type="entry name" value="Rubredoxin_C"/>
</dbReference>
<dbReference type="GO" id="GO:0051536">
    <property type="term" value="F:iron-sulfur cluster binding"/>
    <property type="evidence" value="ECO:0007669"/>
    <property type="project" value="UniProtKB-KW"/>
</dbReference>
<dbReference type="Pfam" id="PF04324">
    <property type="entry name" value="Fer2_BFD"/>
    <property type="match status" value="1"/>
</dbReference>
<dbReference type="InterPro" id="IPR041854">
    <property type="entry name" value="BFD-like_2Fe2S-bd_dom_sf"/>
</dbReference>
<gene>
    <name evidence="17" type="primary">nasD_1</name>
    <name evidence="17" type="ORF">Pla100_10140</name>
</gene>
<comment type="cofactor">
    <cofactor evidence="2">
        <name>[4Fe-4S] cluster</name>
        <dbReference type="ChEBI" id="CHEBI:49883"/>
    </cofactor>
</comment>
<evidence type="ECO:0000256" key="12">
    <source>
        <dbReference type="ARBA" id="ARBA00023014"/>
    </source>
</evidence>
<evidence type="ECO:0000256" key="4">
    <source>
        <dbReference type="ARBA" id="ARBA00005096"/>
    </source>
</evidence>
<dbReference type="PANTHER" id="PTHR43809:SF1">
    <property type="entry name" value="NITRITE REDUCTASE (NADH) LARGE SUBUNIT"/>
    <property type="match status" value="1"/>
</dbReference>
<accession>A0A5C6AWR3</accession>
<evidence type="ECO:0000256" key="3">
    <source>
        <dbReference type="ARBA" id="ARBA00001974"/>
    </source>
</evidence>
<evidence type="ECO:0000256" key="7">
    <source>
        <dbReference type="ARBA" id="ARBA00022630"/>
    </source>
</evidence>
<keyword evidence="11" id="KW-0408">Iron</keyword>
<dbReference type="InterPro" id="IPR023753">
    <property type="entry name" value="FAD/NAD-binding_dom"/>
</dbReference>
<comment type="similarity">
    <text evidence="5">Belongs to the nitrite and sulfite reductase 4Fe-4S domain family.</text>
</comment>
<evidence type="ECO:0000256" key="2">
    <source>
        <dbReference type="ARBA" id="ARBA00001966"/>
    </source>
</evidence>
<dbReference type="InterPro" id="IPR007419">
    <property type="entry name" value="BFD-like_2Fe2S-bd_dom"/>
</dbReference>
<evidence type="ECO:0000259" key="14">
    <source>
        <dbReference type="Pfam" id="PF04324"/>
    </source>
</evidence>
<feature type="domain" description="NADH-rubredoxin oxidoreductase C-terminal" evidence="16">
    <location>
        <begin position="310"/>
        <end position="374"/>
    </location>
</feature>
<keyword evidence="6" id="KW-0349">Heme</keyword>
<dbReference type="GO" id="GO:0046872">
    <property type="term" value="F:metal ion binding"/>
    <property type="evidence" value="ECO:0007669"/>
    <property type="project" value="UniProtKB-KW"/>
</dbReference>
<dbReference type="GO" id="GO:0008942">
    <property type="term" value="F:nitrite reductase [NAD(P)H] activity"/>
    <property type="evidence" value="ECO:0007669"/>
    <property type="project" value="UniProtKB-EC"/>
</dbReference>
<evidence type="ECO:0000313" key="18">
    <source>
        <dbReference type="Proteomes" id="UP000316213"/>
    </source>
</evidence>
<keyword evidence="8" id="KW-0479">Metal-binding</keyword>
<feature type="transmembrane region" description="Helical" evidence="13">
    <location>
        <begin position="512"/>
        <end position="533"/>
    </location>
</feature>
<comment type="caution">
    <text evidence="17">The sequence shown here is derived from an EMBL/GenBank/DDBJ whole genome shotgun (WGS) entry which is preliminary data.</text>
</comment>
<dbReference type="AlphaFoldDB" id="A0A5C6AWR3"/>
<feature type="transmembrane region" description="Helical" evidence="13">
    <location>
        <begin position="545"/>
        <end position="565"/>
    </location>
</feature>
<keyword evidence="13" id="KW-0812">Transmembrane</keyword>
<dbReference type="Pfam" id="PF18267">
    <property type="entry name" value="Rubredoxin_C"/>
    <property type="match status" value="1"/>
</dbReference>
<dbReference type="SUPFAM" id="SSF51905">
    <property type="entry name" value="FAD/NAD(P)-binding domain"/>
    <property type="match status" value="1"/>
</dbReference>
<evidence type="ECO:0000259" key="15">
    <source>
        <dbReference type="Pfam" id="PF07992"/>
    </source>
</evidence>
<keyword evidence="18" id="KW-1185">Reference proteome</keyword>
<feature type="transmembrane region" description="Helical" evidence="13">
    <location>
        <begin position="577"/>
        <end position="600"/>
    </location>
</feature>
<evidence type="ECO:0000256" key="10">
    <source>
        <dbReference type="ARBA" id="ARBA00023002"/>
    </source>
</evidence>
<reference evidence="17 18" key="1">
    <citation type="submission" date="2019-02" db="EMBL/GenBank/DDBJ databases">
        <title>Deep-cultivation of Planctomycetes and their phenomic and genomic characterization uncovers novel biology.</title>
        <authorList>
            <person name="Wiegand S."/>
            <person name="Jogler M."/>
            <person name="Boedeker C."/>
            <person name="Pinto D."/>
            <person name="Vollmers J."/>
            <person name="Rivas-Marin E."/>
            <person name="Kohn T."/>
            <person name="Peeters S.H."/>
            <person name="Heuer A."/>
            <person name="Rast P."/>
            <person name="Oberbeckmann S."/>
            <person name="Bunk B."/>
            <person name="Jeske O."/>
            <person name="Meyerdierks A."/>
            <person name="Storesund J.E."/>
            <person name="Kallscheuer N."/>
            <person name="Luecker S."/>
            <person name="Lage O.M."/>
            <person name="Pohl T."/>
            <person name="Merkel B.J."/>
            <person name="Hornburger P."/>
            <person name="Mueller R.-W."/>
            <person name="Bruemmer F."/>
            <person name="Labrenz M."/>
            <person name="Spormann A.M."/>
            <person name="Op Den Camp H."/>
            <person name="Overmann J."/>
            <person name="Amann R."/>
            <person name="Jetten M.S.M."/>
            <person name="Mascher T."/>
            <person name="Medema M.H."/>
            <person name="Devos D.P."/>
            <person name="Kaster A.-K."/>
            <person name="Ovreas L."/>
            <person name="Rohde M."/>
            <person name="Galperin M.Y."/>
            <person name="Jogler C."/>
        </authorList>
    </citation>
    <scope>NUCLEOTIDE SEQUENCE [LARGE SCALE GENOMIC DNA]</scope>
    <source>
        <strain evidence="17 18">Pla100</strain>
    </source>
</reference>
<evidence type="ECO:0000256" key="8">
    <source>
        <dbReference type="ARBA" id="ARBA00022723"/>
    </source>
</evidence>
<feature type="domain" description="FAD/NAD(P)-binding" evidence="15">
    <location>
        <begin position="18"/>
        <end position="278"/>
    </location>
</feature>
<protein>
    <submittedName>
        <fullName evidence="17">Nitrite reductase [NAD(P)H]</fullName>
        <ecNumber evidence="17">1.7.1.4</ecNumber>
    </submittedName>
</protein>
<proteinExistence type="inferred from homology"/>
<dbReference type="Gene3D" id="3.50.50.60">
    <property type="entry name" value="FAD/NAD(P)-binding domain"/>
    <property type="match status" value="2"/>
</dbReference>
<organism evidence="17 18">
    <name type="scientific">Neorhodopirellula pilleata</name>
    <dbReference type="NCBI Taxonomy" id="2714738"/>
    <lineage>
        <taxon>Bacteria</taxon>
        <taxon>Pseudomonadati</taxon>
        <taxon>Planctomycetota</taxon>
        <taxon>Planctomycetia</taxon>
        <taxon>Pirellulales</taxon>
        <taxon>Pirellulaceae</taxon>
        <taxon>Neorhodopirellula</taxon>
    </lineage>
</organism>
<dbReference type="InterPro" id="IPR052034">
    <property type="entry name" value="NasD-like"/>
</dbReference>
<evidence type="ECO:0000259" key="16">
    <source>
        <dbReference type="Pfam" id="PF18267"/>
    </source>
</evidence>
<dbReference type="Gene3D" id="1.10.10.1100">
    <property type="entry name" value="BFD-like [2Fe-2S]-binding domain"/>
    <property type="match status" value="1"/>
</dbReference>
<dbReference type="EC" id="1.7.1.4" evidence="17"/>
<keyword evidence="10 17" id="KW-0560">Oxidoreductase</keyword>
<dbReference type="InterPro" id="IPR036188">
    <property type="entry name" value="FAD/NAD-bd_sf"/>
</dbReference>
<dbReference type="EMBL" id="SJPM01000001">
    <property type="protein sequence ID" value="TWU04078.1"/>
    <property type="molecule type" value="Genomic_DNA"/>
</dbReference>
<dbReference type="InterPro" id="IPR016156">
    <property type="entry name" value="FAD/NAD-linked_Rdtase_dimer_sf"/>
</dbReference>
<keyword evidence="7" id="KW-0285">Flavoprotein</keyword>
<evidence type="ECO:0000256" key="11">
    <source>
        <dbReference type="ARBA" id="ARBA00023004"/>
    </source>
</evidence>
<comment type="pathway">
    <text evidence="4">Nitrogen metabolism; nitrate reduction (assimilation).</text>
</comment>
<keyword evidence="13" id="KW-1133">Transmembrane helix</keyword>
<feature type="transmembrane region" description="Helical" evidence="13">
    <location>
        <begin position="621"/>
        <end position="643"/>
    </location>
</feature>
<dbReference type="PANTHER" id="PTHR43809">
    <property type="entry name" value="NITRITE REDUCTASE (NADH) LARGE SUBUNIT"/>
    <property type="match status" value="1"/>
</dbReference>
<evidence type="ECO:0000313" key="17">
    <source>
        <dbReference type="EMBL" id="TWU04078.1"/>
    </source>
</evidence>
<evidence type="ECO:0000256" key="5">
    <source>
        <dbReference type="ARBA" id="ARBA00010429"/>
    </source>
</evidence>
<dbReference type="Proteomes" id="UP000316213">
    <property type="component" value="Unassembled WGS sequence"/>
</dbReference>
<name>A0A5C6AWR3_9BACT</name>
<evidence type="ECO:0000256" key="1">
    <source>
        <dbReference type="ARBA" id="ARBA00001929"/>
    </source>
</evidence>
<comment type="cofactor">
    <cofactor evidence="3">
        <name>FAD</name>
        <dbReference type="ChEBI" id="CHEBI:57692"/>
    </cofactor>
</comment>
<evidence type="ECO:0000256" key="13">
    <source>
        <dbReference type="SAM" id="Phobius"/>
    </source>
</evidence>
<dbReference type="Gene3D" id="3.30.390.30">
    <property type="match status" value="1"/>
</dbReference>
<keyword evidence="12" id="KW-0411">Iron-sulfur</keyword>
<sequence length="645" mass="70163">MAAFGLCDRLSRRGSIVDFDVTIFGEEPQLAYDRVNLSKFFSGRSAEELSLATSDWYTQHRIDFRTGCRIERINPTQQLIFDEHEHAHAYDQLVLATGSHAFVPPIAGSRSPGVFVYRTLSDLTSIAAYCERVGAKAGTVMGGGLLGLEAAKVLVDLGLKVSVIEMAPGLMPRQLDSEAAKRLKSHVESLGVAVHLVRRTESIEPIEDGRLSIQFANADPLEVDVMIIAAGVRPNDSIARSAGLAVGPRGGIVVDETLRTSDPKIYAIGECTSYRDHVYGLVAPCYRMADVLAARLSGEELRFQGADESAELKLMGVDVATLGRTIGESTDGIVLKYEDESGYRKLLIERGRIVGASCIGPWEDLPMIRHAIHERSRLWPWQRKRFLQTGSPWTSEGALPVAQWPADSVICSCLSVNKSTIVSLIDQGICDIPTISQRCGAASACGSCRPLVSELAGAPSSDTRVPGATTMLVASLIAVAMGWVWMLMPSLELASSVQSSWRSVDVLWRDDLARQITGFSLLGLTLVGLIFSLRKRMAWFQWGSYGTWRAIHGILGTAVLIGLAVHTGLKLGSNLNFVLGVCFIAAGVLGGVAGIASSCESRTTGQAAMWLRKWRPRLTQIHLWVTWPLPALVVLHVISFYWFGD</sequence>
<evidence type="ECO:0000256" key="9">
    <source>
        <dbReference type="ARBA" id="ARBA00022827"/>
    </source>
</evidence>
<keyword evidence="13" id="KW-0472">Membrane</keyword>
<evidence type="ECO:0000256" key="6">
    <source>
        <dbReference type="ARBA" id="ARBA00022617"/>
    </source>
</evidence>
<keyword evidence="9" id="KW-0274">FAD</keyword>
<dbReference type="PRINTS" id="PR00368">
    <property type="entry name" value="FADPNR"/>
</dbReference>
<dbReference type="Pfam" id="PF07992">
    <property type="entry name" value="Pyr_redox_2"/>
    <property type="match status" value="1"/>
</dbReference>
<feature type="domain" description="BFD-like [2Fe-2S]-binding" evidence="14">
    <location>
        <begin position="409"/>
        <end position="455"/>
    </location>
</feature>